<organism evidence="2 3">
    <name type="scientific">Zootermopsis nevadensis</name>
    <name type="common">Dampwood termite</name>
    <dbReference type="NCBI Taxonomy" id="136037"/>
    <lineage>
        <taxon>Eukaryota</taxon>
        <taxon>Metazoa</taxon>
        <taxon>Ecdysozoa</taxon>
        <taxon>Arthropoda</taxon>
        <taxon>Hexapoda</taxon>
        <taxon>Insecta</taxon>
        <taxon>Pterygota</taxon>
        <taxon>Neoptera</taxon>
        <taxon>Polyneoptera</taxon>
        <taxon>Dictyoptera</taxon>
        <taxon>Blattodea</taxon>
        <taxon>Blattoidea</taxon>
        <taxon>Termitoidae</taxon>
        <taxon>Termopsidae</taxon>
        <taxon>Zootermopsis</taxon>
    </lineage>
</organism>
<keyword evidence="3" id="KW-1185">Reference proteome</keyword>
<dbReference type="Proteomes" id="UP000027135">
    <property type="component" value="Unassembled WGS sequence"/>
</dbReference>
<sequence length="41" mass="4471">MRSSDGCIAVPMLPTLLALFELLLSSNRMVYLPSFIAISIS</sequence>
<proteinExistence type="predicted"/>
<protein>
    <submittedName>
        <fullName evidence="2">Uncharacterized protein</fullName>
    </submittedName>
</protein>
<dbReference type="EMBL" id="KK852636">
    <property type="protein sequence ID" value="KDR19725.1"/>
    <property type="molecule type" value="Genomic_DNA"/>
</dbReference>
<keyword evidence="1" id="KW-1133">Transmembrane helix</keyword>
<feature type="transmembrane region" description="Helical" evidence="1">
    <location>
        <begin position="6"/>
        <end position="24"/>
    </location>
</feature>
<evidence type="ECO:0000256" key="1">
    <source>
        <dbReference type="SAM" id="Phobius"/>
    </source>
</evidence>
<gene>
    <name evidence="2" type="ORF">L798_05756</name>
</gene>
<keyword evidence="1" id="KW-0812">Transmembrane</keyword>
<reference evidence="2 3" key="1">
    <citation type="journal article" date="2014" name="Nat. Commun.">
        <title>Molecular traces of alternative social organization in a termite genome.</title>
        <authorList>
            <person name="Terrapon N."/>
            <person name="Li C."/>
            <person name="Robertson H.M."/>
            <person name="Ji L."/>
            <person name="Meng X."/>
            <person name="Booth W."/>
            <person name="Chen Z."/>
            <person name="Childers C.P."/>
            <person name="Glastad K.M."/>
            <person name="Gokhale K."/>
            <person name="Gowin J."/>
            <person name="Gronenberg W."/>
            <person name="Hermansen R.A."/>
            <person name="Hu H."/>
            <person name="Hunt B.G."/>
            <person name="Huylmans A.K."/>
            <person name="Khalil S.M."/>
            <person name="Mitchell R.D."/>
            <person name="Munoz-Torres M.C."/>
            <person name="Mustard J.A."/>
            <person name="Pan H."/>
            <person name="Reese J.T."/>
            <person name="Scharf M.E."/>
            <person name="Sun F."/>
            <person name="Vogel H."/>
            <person name="Xiao J."/>
            <person name="Yang W."/>
            <person name="Yang Z."/>
            <person name="Yang Z."/>
            <person name="Zhou J."/>
            <person name="Zhu J."/>
            <person name="Brent C.S."/>
            <person name="Elsik C.G."/>
            <person name="Goodisman M.A."/>
            <person name="Liberles D.A."/>
            <person name="Roe R.M."/>
            <person name="Vargo E.L."/>
            <person name="Vilcinskas A."/>
            <person name="Wang J."/>
            <person name="Bornberg-Bauer E."/>
            <person name="Korb J."/>
            <person name="Zhang G."/>
            <person name="Liebig J."/>
        </authorList>
    </citation>
    <scope>NUCLEOTIDE SEQUENCE [LARGE SCALE GENOMIC DNA]</scope>
    <source>
        <tissue evidence="2">Whole organism</tissue>
    </source>
</reference>
<evidence type="ECO:0000313" key="2">
    <source>
        <dbReference type="EMBL" id="KDR19725.1"/>
    </source>
</evidence>
<keyword evidence="1" id="KW-0472">Membrane</keyword>
<evidence type="ECO:0000313" key="3">
    <source>
        <dbReference type="Proteomes" id="UP000027135"/>
    </source>
</evidence>
<dbReference type="AlphaFoldDB" id="A0A067RAF7"/>
<dbReference type="InParanoid" id="A0A067RAF7"/>
<accession>A0A067RAF7</accession>
<name>A0A067RAF7_ZOONE</name>